<name>A0A0R0M1D4_9MICR</name>
<protein>
    <submittedName>
        <fullName evidence="1">Uncharacterized protein</fullName>
    </submittedName>
</protein>
<accession>A0A0R0M1D4</accession>
<dbReference type="AlphaFoldDB" id="A0A0R0M1D4"/>
<evidence type="ECO:0000313" key="2">
    <source>
        <dbReference type="Proteomes" id="UP000051530"/>
    </source>
</evidence>
<comment type="caution">
    <text evidence="1">The sequence shown here is derived from an EMBL/GenBank/DDBJ whole genome shotgun (WGS) entry which is preliminary data.</text>
</comment>
<gene>
    <name evidence="1" type="ORF">M153_10002114</name>
</gene>
<sequence>MLLFKYYFIFAPYGKSLSYFFFIKSTFHKMNFVYFELCESFFHIF</sequence>
<evidence type="ECO:0000313" key="1">
    <source>
        <dbReference type="EMBL" id="KRH95276.1"/>
    </source>
</evidence>
<reference evidence="1 2" key="1">
    <citation type="submission" date="2015-07" db="EMBL/GenBank/DDBJ databases">
        <title>The genome of Pseudoloma neurophilia, a relevant intracellular parasite of the zebrafish.</title>
        <authorList>
            <person name="Ndikumana S."/>
            <person name="Pelin A."/>
            <person name="Sanders J."/>
            <person name="Corradi N."/>
        </authorList>
    </citation>
    <scope>NUCLEOTIDE SEQUENCE [LARGE SCALE GENOMIC DNA]</scope>
    <source>
        <strain evidence="1 2">MK1</strain>
    </source>
</reference>
<dbReference type="Proteomes" id="UP000051530">
    <property type="component" value="Unassembled WGS sequence"/>
</dbReference>
<proteinExistence type="predicted"/>
<dbReference type="VEuPathDB" id="MicrosporidiaDB:M153_10002114"/>
<keyword evidence="2" id="KW-1185">Reference proteome</keyword>
<dbReference type="EMBL" id="LGUB01000001">
    <property type="protein sequence ID" value="KRH95276.1"/>
    <property type="molecule type" value="Genomic_DNA"/>
</dbReference>
<organism evidence="1 2">
    <name type="scientific">Pseudoloma neurophilia</name>
    <dbReference type="NCBI Taxonomy" id="146866"/>
    <lineage>
        <taxon>Eukaryota</taxon>
        <taxon>Fungi</taxon>
        <taxon>Fungi incertae sedis</taxon>
        <taxon>Microsporidia</taxon>
        <taxon>Pseudoloma</taxon>
    </lineage>
</organism>